<protein>
    <recommendedName>
        <fullName evidence="3">Copper chaperone</fullName>
    </recommendedName>
</protein>
<dbReference type="RefSeq" id="WP_109436962.1">
    <property type="nucleotide sequence ID" value="NZ_CANLFO010000005.1"/>
</dbReference>
<dbReference type="Proteomes" id="UP000318833">
    <property type="component" value="Unassembled WGS sequence"/>
</dbReference>
<dbReference type="OrthoDB" id="1036397at2"/>
<gene>
    <name evidence="1" type="ORF">FOF46_01635</name>
</gene>
<comment type="caution">
    <text evidence="1">The sequence shown here is derived from an EMBL/GenBank/DDBJ whole genome shotgun (WGS) entry which is preliminary data.</text>
</comment>
<organism evidence="1 2">
    <name type="scientific">Aquimarina algiphila</name>
    <dbReference type="NCBI Taxonomy" id="2047982"/>
    <lineage>
        <taxon>Bacteria</taxon>
        <taxon>Pseudomonadati</taxon>
        <taxon>Bacteroidota</taxon>
        <taxon>Flavobacteriia</taxon>
        <taxon>Flavobacteriales</taxon>
        <taxon>Flavobacteriaceae</taxon>
        <taxon>Aquimarina</taxon>
    </lineage>
</organism>
<accession>A0A554VRV2</accession>
<dbReference type="AlphaFoldDB" id="A0A554VRV2"/>
<reference evidence="1 2" key="1">
    <citation type="submission" date="2019-07" db="EMBL/GenBank/DDBJ databases">
        <title>The draft genome sequence of Aquimarina algiphila M91.</title>
        <authorList>
            <person name="Meng X."/>
        </authorList>
    </citation>
    <scope>NUCLEOTIDE SEQUENCE [LARGE SCALE GENOMIC DNA]</scope>
    <source>
        <strain evidence="1 2">M91</strain>
    </source>
</reference>
<evidence type="ECO:0000313" key="1">
    <source>
        <dbReference type="EMBL" id="TSE11358.1"/>
    </source>
</evidence>
<evidence type="ECO:0000313" key="2">
    <source>
        <dbReference type="Proteomes" id="UP000318833"/>
    </source>
</evidence>
<evidence type="ECO:0008006" key="3">
    <source>
        <dbReference type="Google" id="ProtNLM"/>
    </source>
</evidence>
<dbReference type="EMBL" id="VLNR01000002">
    <property type="protein sequence ID" value="TSE11358.1"/>
    <property type="molecule type" value="Genomic_DNA"/>
</dbReference>
<name>A0A554VRV2_9FLAO</name>
<sequence>MKLLIFKTDIETKKKIKSIKPLLNSLSTIINWSIDTEDVDNVLRIETTENLHENDIIDLVKTNGFYCETLAD</sequence>
<keyword evidence="2" id="KW-1185">Reference proteome</keyword>
<proteinExistence type="predicted"/>